<evidence type="ECO:0000256" key="16">
    <source>
        <dbReference type="ARBA" id="ARBA00054191"/>
    </source>
</evidence>
<feature type="binding site" evidence="19">
    <location>
        <position position="326"/>
    </location>
    <ligand>
        <name>Ca(2+)</name>
        <dbReference type="ChEBI" id="CHEBI:29108"/>
        <label>1</label>
        <note>catalytic</note>
    </ligand>
</feature>
<evidence type="ECO:0000256" key="4">
    <source>
        <dbReference type="ARBA" id="ARBA00013277"/>
    </source>
</evidence>
<proteinExistence type="inferred from homology"/>
<comment type="function">
    <text evidence="16">The absence of paraoxonase activity in turkey and chicken blood and in turkey liver indicates that PON2, if expressed, does not hydrolyze paraoxon.</text>
</comment>
<dbReference type="PRINTS" id="PR01787">
    <property type="entry name" value="PARAOXONASE2"/>
</dbReference>
<feature type="binding site" evidence="19">
    <location>
        <position position="275"/>
    </location>
    <ligand>
        <name>Ca(2+)</name>
        <dbReference type="ChEBI" id="CHEBI:29108"/>
        <label>1</label>
        <note>catalytic</note>
    </ligand>
</feature>
<comment type="PTM">
    <text evidence="21">Glycosylated.</text>
</comment>
<comment type="similarity">
    <text evidence="3">Belongs to the paraoxonase family.</text>
</comment>
<dbReference type="EC" id="3.1.8.1" evidence="17"/>
<evidence type="ECO:0000256" key="13">
    <source>
        <dbReference type="ARBA" id="ARBA00042256"/>
    </source>
</evidence>
<dbReference type="GO" id="GO:0016020">
    <property type="term" value="C:membrane"/>
    <property type="evidence" value="ECO:0007669"/>
    <property type="project" value="UniProtKB-SubCell"/>
</dbReference>
<dbReference type="Pfam" id="PF01731">
    <property type="entry name" value="Arylesterase"/>
    <property type="match status" value="1"/>
</dbReference>
<keyword evidence="24" id="KW-1185">Reference proteome</keyword>
<feature type="binding site" evidence="19">
    <location>
        <position position="382"/>
    </location>
    <ligand>
        <name>Ca(2+)</name>
        <dbReference type="ChEBI" id="CHEBI:29108"/>
        <label>1</label>
        <note>catalytic</note>
    </ligand>
</feature>
<keyword evidence="10 20" id="KW-1015">Disulfide bond</keyword>
<dbReference type="PRINTS" id="PR01785">
    <property type="entry name" value="PARAOXONASE"/>
</dbReference>
<reference evidence="23 24" key="1">
    <citation type="submission" date="2017-10" db="EMBL/GenBank/DDBJ databases">
        <title>A new Pekin duck reference genome.</title>
        <authorList>
            <person name="Hou Z.-C."/>
            <person name="Zhou Z.-K."/>
            <person name="Zhu F."/>
            <person name="Hou S.-S."/>
        </authorList>
    </citation>
    <scope>NUCLEOTIDE SEQUENCE [LARGE SCALE GENOMIC DNA]</scope>
</reference>
<keyword evidence="8 19" id="KW-0106">Calcium</keyword>
<feature type="binding site" evidence="19">
    <location>
        <position position="327"/>
    </location>
    <ligand>
        <name>Ca(2+)</name>
        <dbReference type="ChEBI" id="CHEBI:29108"/>
        <label>1</label>
        <note>catalytic</note>
    </ligand>
</feature>
<evidence type="ECO:0000256" key="15">
    <source>
        <dbReference type="ARBA" id="ARBA00050746"/>
    </source>
</evidence>
<evidence type="ECO:0000256" key="19">
    <source>
        <dbReference type="PIRSR" id="PIRSR602640-2"/>
    </source>
</evidence>
<feature type="compositionally biased region" description="Low complexity" evidence="22">
    <location>
        <begin position="15"/>
        <end position="24"/>
    </location>
</feature>
<sequence length="513" mass="54531">MGRGCSGIPPRPEGRGSPPGAAPRCEGRPGAERGSQARPGPSRGGAERGWEAAGARGSGLGALGSGSGHGEAAGGGCARDGGGPGGGAAAGLSVRAGRGRGGRPRSGGSGSGAEGKGAPEMFSPGFDTAPAWVRSPLTSADRCGPEVGVGWSERSLPARSVDAAVPSSSLSRTPAVIAANCRRRNRLNAAREIDPVTLPNCQLIKGIERGSEDIDILPNGVAFISSGLKYPGLKSFAPDKPGEIFLMDLNEEKPRAVELRISRGFDLASFNPHGISTYIDKDDTVYLFVVNHPHQKSTVEVFKFVEDDNSLVHLKTIRHDLLISVNDIVAMGPDSFYATNDHYFSDFILMFLEMFLGLTWSNVVYYSPKEVKEVAAGFYSANGINISPDKKYIYVADILDHKVHVMEKHANWNLTHAKTLQLDTLVDNLSVDPDTGDIWTGCHPNGMKLFYSDPENLPASEVLRIQNILSEEPVVTRVYADDGSVLQGSSVASVHGGKLLIGTVFHRALYCEL</sequence>
<evidence type="ECO:0000256" key="6">
    <source>
        <dbReference type="ARBA" id="ARBA00022729"/>
    </source>
</evidence>
<feature type="binding site" evidence="19">
    <location>
        <position position="213"/>
    </location>
    <ligand>
        <name>Ca(2+)</name>
        <dbReference type="ChEBI" id="CHEBI:29108"/>
        <label>1</label>
        <note>catalytic</note>
    </ligand>
</feature>
<evidence type="ECO:0000256" key="12">
    <source>
        <dbReference type="ARBA" id="ARBA00040906"/>
    </source>
</evidence>
<keyword evidence="5 19" id="KW-0479">Metal-binding</keyword>
<evidence type="ECO:0000256" key="1">
    <source>
        <dbReference type="ARBA" id="ARBA00000368"/>
    </source>
</evidence>
<dbReference type="GO" id="GO:0004064">
    <property type="term" value="F:arylesterase activity"/>
    <property type="evidence" value="ECO:0007669"/>
    <property type="project" value="UniProtKB-EC"/>
</dbReference>
<dbReference type="GO" id="GO:0004063">
    <property type="term" value="F:aryldialkylphosphatase activity"/>
    <property type="evidence" value="ECO:0007669"/>
    <property type="project" value="UniProtKB-EC"/>
</dbReference>
<evidence type="ECO:0000256" key="18">
    <source>
        <dbReference type="PIRSR" id="PIRSR602640-1"/>
    </source>
</evidence>
<dbReference type="GO" id="GO:0046872">
    <property type="term" value="F:metal ion binding"/>
    <property type="evidence" value="ECO:0007669"/>
    <property type="project" value="UniProtKB-KW"/>
</dbReference>
<dbReference type="FunFam" id="2.120.10.30:FF:000023">
    <property type="entry name" value="Serum paraoxonase/arylesterase 2"/>
    <property type="match status" value="1"/>
</dbReference>
<feature type="disulfide bond" description="In form B" evidence="20">
    <location>
        <begin position="201"/>
        <end position="511"/>
    </location>
</feature>
<evidence type="ECO:0000313" key="24">
    <source>
        <dbReference type="Proteomes" id="UP000016666"/>
    </source>
</evidence>
<evidence type="ECO:0000256" key="17">
    <source>
        <dbReference type="ARBA" id="ARBA00066808"/>
    </source>
</evidence>
<dbReference type="GO" id="GO:0005576">
    <property type="term" value="C:extracellular region"/>
    <property type="evidence" value="ECO:0007669"/>
    <property type="project" value="InterPro"/>
</dbReference>
<evidence type="ECO:0000256" key="10">
    <source>
        <dbReference type="ARBA" id="ARBA00023157"/>
    </source>
</evidence>
<dbReference type="AlphaFoldDB" id="A0A493T6B0"/>
<keyword evidence="7" id="KW-0378">Hydrolase</keyword>
<dbReference type="SUPFAM" id="SSF63829">
    <property type="entry name" value="Calcium-dependent phosphotriesterase"/>
    <property type="match status" value="1"/>
</dbReference>
<dbReference type="InterPro" id="IPR008364">
    <property type="entry name" value="Paraoxonase2"/>
</dbReference>
<evidence type="ECO:0000256" key="20">
    <source>
        <dbReference type="PIRSR" id="PIRSR602640-3"/>
    </source>
</evidence>
<evidence type="ECO:0000256" key="7">
    <source>
        <dbReference type="ARBA" id="ARBA00022801"/>
    </source>
</evidence>
<evidence type="ECO:0000256" key="22">
    <source>
        <dbReference type="SAM" id="MobiDB-lite"/>
    </source>
</evidence>
<evidence type="ECO:0000256" key="9">
    <source>
        <dbReference type="ARBA" id="ARBA00023136"/>
    </source>
</evidence>
<dbReference type="GO" id="GO:0009636">
    <property type="term" value="P:response to toxic substance"/>
    <property type="evidence" value="ECO:0007669"/>
    <property type="project" value="TreeGrafter"/>
</dbReference>
<evidence type="ECO:0000256" key="3">
    <source>
        <dbReference type="ARBA" id="ARBA00008595"/>
    </source>
</evidence>
<feature type="active site" description="Proton acceptor" evidence="18">
    <location>
        <position position="273"/>
    </location>
</feature>
<feature type="binding site" evidence="19">
    <location>
        <position position="428"/>
    </location>
    <ligand>
        <name>Ca(2+)</name>
        <dbReference type="ChEBI" id="CHEBI:29108"/>
        <label>1</label>
        <note>catalytic</note>
    </ligand>
</feature>
<feature type="binding site" evidence="19">
    <location>
        <position position="427"/>
    </location>
    <ligand>
        <name>Ca(2+)</name>
        <dbReference type="ChEBI" id="CHEBI:29108"/>
        <label>1</label>
        <note>catalytic</note>
    </ligand>
</feature>
<name>A0A493T6B0_ANAPP</name>
<dbReference type="InterPro" id="IPR002640">
    <property type="entry name" value="Arylesterase"/>
</dbReference>
<feature type="compositionally biased region" description="Gly residues" evidence="22">
    <location>
        <begin position="104"/>
        <end position="115"/>
    </location>
</feature>
<reference evidence="23" key="3">
    <citation type="submission" date="2025-09" db="UniProtKB">
        <authorList>
            <consortium name="Ensembl"/>
        </authorList>
    </citation>
    <scope>IDENTIFICATION</scope>
</reference>
<evidence type="ECO:0000256" key="2">
    <source>
        <dbReference type="ARBA" id="ARBA00004170"/>
    </source>
</evidence>
<feature type="region of interest" description="Disordered" evidence="22">
    <location>
        <begin position="1"/>
        <end position="123"/>
    </location>
</feature>
<evidence type="ECO:0000256" key="5">
    <source>
        <dbReference type="ARBA" id="ARBA00022723"/>
    </source>
</evidence>
<evidence type="ECO:0000256" key="14">
    <source>
        <dbReference type="ARBA" id="ARBA00042727"/>
    </source>
</evidence>
<dbReference type="InterPro" id="IPR011042">
    <property type="entry name" value="6-blade_b-propeller_TolB-like"/>
</dbReference>
<keyword evidence="11 21" id="KW-0325">Glycoprotein</keyword>
<organism evidence="23 24">
    <name type="scientific">Anas platyrhynchos platyrhynchos</name>
    <name type="common">Northern mallard</name>
    <dbReference type="NCBI Taxonomy" id="8840"/>
    <lineage>
        <taxon>Eukaryota</taxon>
        <taxon>Metazoa</taxon>
        <taxon>Chordata</taxon>
        <taxon>Craniata</taxon>
        <taxon>Vertebrata</taxon>
        <taxon>Euteleostomi</taxon>
        <taxon>Archelosauria</taxon>
        <taxon>Archosauria</taxon>
        <taxon>Dinosauria</taxon>
        <taxon>Saurischia</taxon>
        <taxon>Theropoda</taxon>
        <taxon>Coelurosauria</taxon>
        <taxon>Aves</taxon>
        <taxon>Neognathae</taxon>
        <taxon>Galloanserae</taxon>
        <taxon>Anseriformes</taxon>
        <taxon>Anatidae</taxon>
        <taxon>Anatinae</taxon>
        <taxon>Anas</taxon>
    </lineage>
</organism>
<accession>A0A493T6B0</accession>
<evidence type="ECO:0000256" key="21">
    <source>
        <dbReference type="PIRSR" id="PIRSR602640-4"/>
    </source>
</evidence>
<comment type="catalytic activity">
    <reaction evidence="15">
        <text>An aryl dialkyl phosphate + H2O = dialkyl phosphate + an aryl alcohol.</text>
        <dbReference type="EC" id="3.1.8.1"/>
    </reaction>
</comment>
<feature type="compositionally biased region" description="Gly residues" evidence="22">
    <location>
        <begin position="56"/>
        <end position="89"/>
    </location>
</feature>
<dbReference type="EC" id="3.1.1.2" evidence="4"/>
<feature type="binding site" evidence="19">
    <location>
        <position position="212"/>
    </location>
    <ligand>
        <name>Ca(2+)</name>
        <dbReference type="ChEBI" id="CHEBI:29108"/>
        <label>1</label>
        <note>catalytic</note>
    </ligand>
</feature>
<comment type="subcellular location">
    <subcellularLocation>
        <location evidence="2">Membrane</location>
        <topology evidence="2">Peripheral membrane protein</topology>
    </subcellularLocation>
</comment>
<evidence type="ECO:0000313" key="23">
    <source>
        <dbReference type="Ensembl" id="ENSAPLP00000021238.1"/>
    </source>
</evidence>
<dbReference type="InterPro" id="IPR051288">
    <property type="entry name" value="Serum_paraoxonase/arylesterase"/>
</dbReference>
<evidence type="ECO:0000256" key="8">
    <source>
        <dbReference type="ARBA" id="ARBA00022837"/>
    </source>
</evidence>
<dbReference type="PANTHER" id="PTHR11799:SF12">
    <property type="entry name" value="PARAOXONASE-RELATED"/>
    <property type="match status" value="1"/>
</dbReference>
<comment type="catalytic activity">
    <reaction evidence="1">
        <text>a phenyl acetate + H2O = a phenol + acetate + H(+)</text>
        <dbReference type="Rhea" id="RHEA:17309"/>
        <dbReference type="ChEBI" id="CHEBI:15377"/>
        <dbReference type="ChEBI" id="CHEBI:15378"/>
        <dbReference type="ChEBI" id="CHEBI:30089"/>
        <dbReference type="ChEBI" id="CHEBI:33853"/>
        <dbReference type="ChEBI" id="CHEBI:140310"/>
        <dbReference type="EC" id="3.1.1.2"/>
    </reaction>
</comment>
<dbReference type="GeneTree" id="ENSGT00390000008932"/>
<comment type="cofactor">
    <cofactor evidence="19">
        <name>Ca(2+)</name>
        <dbReference type="ChEBI" id="CHEBI:29108"/>
    </cofactor>
    <text evidence="19">Binds 2 calcium ions per subunit.</text>
</comment>
<keyword evidence="6" id="KW-0732">Signal</keyword>
<dbReference type="Gene3D" id="2.120.10.30">
    <property type="entry name" value="TolB, C-terminal domain"/>
    <property type="match status" value="1"/>
</dbReference>
<evidence type="ECO:0000256" key="11">
    <source>
        <dbReference type="ARBA" id="ARBA00023180"/>
    </source>
</evidence>
<protein>
    <recommendedName>
        <fullName evidence="12">Serum paraoxonase/arylesterase 2</fullName>
        <ecNumber evidence="4">3.1.1.2</ecNumber>
        <ecNumber evidence="17">3.1.8.1</ecNumber>
    </recommendedName>
    <alternativeName>
        <fullName evidence="13">Aromatic esterase 2</fullName>
    </alternativeName>
    <alternativeName>
        <fullName evidence="14">Serum aryldialkylphosphatase 2</fullName>
    </alternativeName>
</protein>
<dbReference type="PANTHER" id="PTHR11799">
    <property type="entry name" value="PARAOXONASE"/>
    <property type="match status" value="1"/>
</dbReference>
<keyword evidence="9" id="KW-0472">Membrane</keyword>
<reference evidence="23" key="2">
    <citation type="submission" date="2025-08" db="UniProtKB">
        <authorList>
            <consortium name="Ensembl"/>
        </authorList>
    </citation>
    <scope>IDENTIFICATION</scope>
</reference>
<dbReference type="Ensembl" id="ENSAPLT00000027560.1">
    <property type="protein sequence ID" value="ENSAPLP00000021238.1"/>
    <property type="gene ID" value="ENSAPLG00000014945.2"/>
</dbReference>
<dbReference type="Proteomes" id="UP000016666">
    <property type="component" value="Chromosome 2"/>
</dbReference>
<feature type="glycosylation site" description="N-linked (GlcNAc...) asparagine" evidence="21">
    <location>
        <position position="428"/>
    </location>
</feature>